<feature type="compositionally biased region" description="Basic and acidic residues" evidence="1">
    <location>
        <begin position="66"/>
        <end position="82"/>
    </location>
</feature>
<comment type="caution">
    <text evidence="2">The sequence shown here is derived from an EMBL/GenBank/DDBJ whole genome shotgun (WGS) entry which is preliminary data.</text>
</comment>
<feature type="region of interest" description="Disordered" evidence="1">
    <location>
        <begin position="62"/>
        <end position="177"/>
    </location>
</feature>
<feature type="compositionally biased region" description="Acidic residues" evidence="1">
    <location>
        <begin position="111"/>
        <end position="125"/>
    </location>
</feature>
<dbReference type="Proteomes" id="UP001492380">
    <property type="component" value="Unassembled WGS sequence"/>
</dbReference>
<feature type="compositionally biased region" description="Basic and acidic residues" evidence="1">
    <location>
        <begin position="164"/>
        <end position="177"/>
    </location>
</feature>
<evidence type="ECO:0000256" key="1">
    <source>
        <dbReference type="SAM" id="MobiDB-lite"/>
    </source>
</evidence>
<proteinExistence type="predicted"/>
<feature type="compositionally biased region" description="Basic and acidic residues" evidence="1">
    <location>
        <begin position="90"/>
        <end position="99"/>
    </location>
</feature>
<protein>
    <submittedName>
        <fullName evidence="2">Uncharacterized protein</fullName>
    </submittedName>
</protein>
<evidence type="ECO:0000313" key="2">
    <source>
        <dbReference type="EMBL" id="KAK8235419.1"/>
    </source>
</evidence>
<accession>A0ABR1YQ24</accession>
<organism evidence="2 3">
    <name type="scientific">Phyllosticta capitalensis</name>
    <dbReference type="NCBI Taxonomy" id="121624"/>
    <lineage>
        <taxon>Eukaryota</taxon>
        <taxon>Fungi</taxon>
        <taxon>Dikarya</taxon>
        <taxon>Ascomycota</taxon>
        <taxon>Pezizomycotina</taxon>
        <taxon>Dothideomycetes</taxon>
        <taxon>Dothideomycetes incertae sedis</taxon>
        <taxon>Botryosphaeriales</taxon>
        <taxon>Phyllostictaceae</taxon>
        <taxon>Phyllosticta</taxon>
    </lineage>
</organism>
<keyword evidence="3" id="KW-1185">Reference proteome</keyword>
<gene>
    <name evidence="2" type="ORF">HDK90DRAFT_465780</name>
</gene>
<evidence type="ECO:0000313" key="3">
    <source>
        <dbReference type="Proteomes" id="UP001492380"/>
    </source>
</evidence>
<sequence length="177" mass="20191">MWPIDEDRLRRRDNADGFRIIAEKAFETAQKEAERGNVANGAEIVDFGLKIKSYQLRFKTAKRKLAQKDREEEMRKRQKTDAVENASMSTEKKTEEKTPPDAATTGHVNDETAEDGDDELDEETSDDKSSDFEEKEASQDDEDEAEDHGETKRVSQMVNEEESEKLRPQKKSGEASC</sequence>
<dbReference type="EMBL" id="JBBWRZ010000005">
    <property type="protein sequence ID" value="KAK8235419.1"/>
    <property type="molecule type" value="Genomic_DNA"/>
</dbReference>
<feature type="compositionally biased region" description="Basic and acidic residues" evidence="1">
    <location>
        <begin position="126"/>
        <end position="138"/>
    </location>
</feature>
<name>A0ABR1YQ24_9PEZI</name>
<reference evidence="2 3" key="1">
    <citation type="submission" date="2024-04" db="EMBL/GenBank/DDBJ databases">
        <title>Phyllosticta paracitricarpa is synonymous to the EU quarantine fungus P. citricarpa based on phylogenomic analyses.</title>
        <authorList>
            <consortium name="Lawrence Berkeley National Laboratory"/>
            <person name="Van Ingen-Buijs V.A."/>
            <person name="Van Westerhoven A.C."/>
            <person name="Haridas S."/>
            <person name="Skiadas P."/>
            <person name="Martin F."/>
            <person name="Groenewald J.Z."/>
            <person name="Crous P.W."/>
            <person name="Seidl M.F."/>
        </authorList>
    </citation>
    <scope>NUCLEOTIDE SEQUENCE [LARGE SCALE GENOMIC DNA]</scope>
    <source>
        <strain evidence="2 3">CBS 123374</strain>
    </source>
</reference>